<dbReference type="EMBL" id="JBHMAU010000065">
    <property type="protein sequence ID" value="MFB9776678.1"/>
    <property type="molecule type" value="Genomic_DNA"/>
</dbReference>
<reference evidence="2 3" key="1">
    <citation type="submission" date="2024-09" db="EMBL/GenBank/DDBJ databases">
        <authorList>
            <person name="Sun Q."/>
            <person name="Mori K."/>
        </authorList>
    </citation>
    <scope>NUCLEOTIDE SEQUENCE [LARGE SCALE GENOMIC DNA]</scope>
    <source>
        <strain evidence="2 3">JCM 11683</strain>
    </source>
</reference>
<comment type="caution">
    <text evidence="2">The sequence shown here is derived from an EMBL/GenBank/DDBJ whole genome shotgun (WGS) entry which is preliminary data.</text>
</comment>
<dbReference type="RefSeq" id="WP_376840529.1">
    <property type="nucleotide sequence ID" value="NZ_JBHMAU010000065.1"/>
</dbReference>
<sequence>MTASPATGRPQRRPTRRAILGGGLGAGLGIMLAGCSSGSQPTVGPAAEVTGPPQRGGELRVGFVGGGAADTLDGMKATNLGDIARAINLYDALIGRGDEYEMFPAVAESFVPNDDATVWTATLREGIKFSDGRPVTGADVKASIERILNPDDPGNDAAGLAAVDEVVPIDDRTVEFRLSTPDSVLNEAVAQYTVIIVPADFDPANPVGTGPFKLESFTPGLSTQLVRNEHYWGEGPYVDAVTLLNFNDTDALINALLSTQVDAVAQIPTSLIDVIGADARMRILNSETGMWMPFTMRVDQEPFDDERVRQAFRLAIDRQEMIDQVLSGQGRIANDMYSIDDPEYPSHLPQREQDLERAKRLLAEAGYPDGIDVELVTAPIQSGVVEAAQVFAEQAKGAGIRVTINRLDLTAYWSNYLEYPFSQSFWNTKSFLTQTTAGTLPNAPFNESHWDDPKFIDICAQARAEANEEERTKLIQQAQEILYDRGGLIIWGFANQVDAYQAYLGGLRENATGMPLSGFNLHRVWIGDIA</sequence>
<dbReference type="SUPFAM" id="SSF53850">
    <property type="entry name" value="Periplasmic binding protein-like II"/>
    <property type="match status" value="1"/>
</dbReference>
<dbReference type="PROSITE" id="PS51318">
    <property type="entry name" value="TAT"/>
    <property type="match status" value="1"/>
</dbReference>
<organism evidence="2 3">
    <name type="scientific">Brevibacterium otitidis</name>
    <dbReference type="NCBI Taxonomy" id="53364"/>
    <lineage>
        <taxon>Bacteria</taxon>
        <taxon>Bacillati</taxon>
        <taxon>Actinomycetota</taxon>
        <taxon>Actinomycetes</taxon>
        <taxon>Micrococcales</taxon>
        <taxon>Brevibacteriaceae</taxon>
        <taxon>Brevibacterium</taxon>
    </lineage>
</organism>
<protein>
    <submittedName>
        <fullName evidence="2">ABC transporter substrate-binding protein</fullName>
    </submittedName>
</protein>
<evidence type="ECO:0000313" key="3">
    <source>
        <dbReference type="Proteomes" id="UP001589707"/>
    </source>
</evidence>
<dbReference type="InterPro" id="IPR030678">
    <property type="entry name" value="Peptide/Ni-bd"/>
</dbReference>
<dbReference type="PANTHER" id="PTHR30290">
    <property type="entry name" value="PERIPLASMIC BINDING COMPONENT OF ABC TRANSPORTER"/>
    <property type="match status" value="1"/>
</dbReference>
<dbReference type="Gene3D" id="3.40.190.10">
    <property type="entry name" value="Periplasmic binding protein-like II"/>
    <property type="match status" value="1"/>
</dbReference>
<dbReference type="CDD" id="cd08503">
    <property type="entry name" value="PBP2_NikA_DppA_OppA_like_17"/>
    <property type="match status" value="1"/>
</dbReference>
<proteinExistence type="predicted"/>
<dbReference type="Gene3D" id="3.90.76.10">
    <property type="entry name" value="Dipeptide-binding Protein, Domain 1"/>
    <property type="match status" value="1"/>
</dbReference>
<evidence type="ECO:0000313" key="2">
    <source>
        <dbReference type="EMBL" id="MFB9776678.1"/>
    </source>
</evidence>
<dbReference type="Gene3D" id="3.10.105.10">
    <property type="entry name" value="Dipeptide-binding Protein, Domain 3"/>
    <property type="match status" value="1"/>
</dbReference>
<dbReference type="InterPro" id="IPR006311">
    <property type="entry name" value="TAT_signal"/>
</dbReference>
<gene>
    <name evidence="2" type="ORF">ACFFN1_09750</name>
</gene>
<dbReference type="InterPro" id="IPR000914">
    <property type="entry name" value="SBP_5_dom"/>
</dbReference>
<dbReference type="Proteomes" id="UP001589707">
    <property type="component" value="Unassembled WGS sequence"/>
</dbReference>
<keyword evidence="3" id="KW-1185">Reference proteome</keyword>
<feature type="domain" description="Solute-binding protein family 5" evidence="1">
    <location>
        <begin position="102"/>
        <end position="430"/>
    </location>
</feature>
<dbReference type="Pfam" id="PF00496">
    <property type="entry name" value="SBP_bac_5"/>
    <property type="match status" value="1"/>
</dbReference>
<dbReference type="PIRSF" id="PIRSF002741">
    <property type="entry name" value="MppA"/>
    <property type="match status" value="1"/>
</dbReference>
<evidence type="ECO:0000259" key="1">
    <source>
        <dbReference type="Pfam" id="PF00496"/>
    </source>
</evidence>
<dbReference type="InterPro" id="IPR039424">
    <property type="entry name" value="SBP_5"/>
</dbReference>
<name>A0ABV5X2L1_9MICO</name>
<accession>A0ABV5X2L1</accession>